<comment type="caution">
    <text evidence="4">The sequence shown here is derived from an EMBL/GenBank/DDBJ whole genome shotgun (WGS) entry which is preliminary data.</text>
</comment>
<name>A0A2W7RYK9_9BACT</name>
<feature type="domain" description="N-acetyltransferase" evidence="3">
    <location>
        <begin position="4"/>
        <end position="163"/>
    </location>
</feature>
<evidence type="ECO:0000313" key="5">
    <source>
        <dbReference type="Proteomes" id="UP000249720"/>
    </source>
</evidence>
<dbReference type="Proteomes" id="UP000249720">
    <property type="component" value="Unassembled WGS sequence"/>
</dbReference>
<keyword evidence="2" id="KW-0012">Acyltransferase</keyword>
<dbReference type="PROSITE" id="PS51186">
    <property type="entry name" value="GNAT"/>
    <property type="match status" value="1"/>
</dbReference>
<evidence type="ECO:0000256" key="2">
    <source>
        <dbReference type="ARBA" id="ARBA00023315"/>
    </source>
</evidence>
<keyword evidence="1 4" id="KW-0808">Transferase</keyword>
<keyword evidence="5" id="KW-1185">Reference proteome</keyword>
<sequence length="163" mass="18029">MELCNIRPIEPKDNAALATIIRTALEEFNANKPGTVYFDASTDDLYNLFQNHDKAKYFVAEHNGEILGGAGIYPTEGLPEGMCELVKMYLKKSARGKGLGKFLIDKCLQTAKEEGFSQVYIETMPELSKAVSVYEKFGFTYLTGPKGNSGHSGCTIWMLKNLA</sequence>
<evidence type="ECO:0000256" key="1">
    <source>
        <dbReference type="ARBA" id="ARBA00022679"/>
    </source>
</evidence>
<evidence type="ECO:0000313" key="4">
    <source>
        <dbReference type="EMBL" id="PZX65878.1"/>
    </source>
</evidence>
<dbReference type="EMBL" id="QKZV01000001">
    <property type="protein sequence ID" value="PZX65878.1"/>
    <property type="molecule type" value="Genomic_DNA"/>
</dbReference>
<dbReference type="GO" id="GO:0016747">
    <property type="term" value="F:acyltransferase activity, transferring groups other than amino-acyl groups"/>
    <property type="evidence" value="ECO:0007669"/>
    <property type="project" value="InterPro"/>
</dbReference>
<accession>A0A2W7RYK9</accession>
<proteinExistence type="predicted"/>
<dbReference type="RefSeq" id="WP_111293326.1">
    <property type="nucleotide sequence ID" value="NZ_QKZV01000001.1"/>
</dbReference>
<reference evidence="4 5" key="1">
    <citation type="submission" date="2018-06" db="EMBL/GenBank/DDBJ databases">
        <title>Genomic Encyclopedia of Archaeal and Bacterial Type Strains, Phase II (KMG-II): from individual species to whole genera.</title>
        <authorList>
            <person name="Goeker M."/>
        </authorList>
    </citation>
    <scope>NUCLEOTIDE SEQUENCE [LARGE SCALE GENOMIC DNA]</scope>
    <source>
        <strain evidence="4 5">DSM 23241</strain>
    </source>
</reference>
<gene>
    <name evidence="4" type="ORF">LX80_00371</name>
</gene>
<dbReference type="InterPro" id="IPR050832">
    <property type="entry name" value="Bact_Acetyltransf"/>
</dbReference>
<dbReference type="InterPro" id="IPR016181">
    <property type="entry name" value="Acyl_CoA_acyltransferase"/>
</dbReference>
<dbReference type="PANTHER" id="PTHR43877">
    <property type="entry name" value="AMINOALKYLPHOSPHONATE N-ACETYLTRANSFERASE-RELATED-RELATED"/>
    <property type="match status" value="1"/>
</dbReference>
<dbReference type="SUPFAM" id="SSF55729">
    <property type="entry name" value="Acyl-CoA N-acyltransferases (Nat)"/>
    <property type="match status" value="1"/>
</dbReference>
<evidence type="ECO:0000259" key="3">
    <source>
        <dbReference type="PROSITE" id="PS51186"/>
    </source>
</evidence>
<dbReference type="AlphaFoldDB" id="A0A2W7RYK9"/>
<dbReference type="OrthoDB" id="5419426at2"/>
<dbReference type="InterPro" id="IPR000182">
    <property type="entry name" value="GNAT_dom"/>
</dbReference>
<dbReference type="CDD" id="cd04301">
    <property type="entry name" value="NAT_SF"/>
    <property type="match status" value="1"/>
</dbReference>
<dbReference type="Gene3D" id="3.40.630.30">
    <property type="match status" value="1"/>
</dbReference>
<protein>
    <submittedName>
        <fullName evidence="4">Putative acetyltransferase</fullName>
    </submittedName>
</protein>
<organism evidence="4 5">
    <name type="scientific">Hydrotalea sandarakina</name>
    <dbReference type="NCBI Taxonomy" id="1004304"/>
    <lineage>
        <taxon>Bacteria</taxon>
        <taxon>Pseudomonadati</taxon>
        <taxon>Bacteroidota</taxon>
        <taxon>Chitinophagia</taxon>
        <taxon>Chitinophagales</taxon>
        <taxon>Chitinophagaceae</taxon>
        <taxon>Hydrotalea</taxon>
    </lineage>
</organism>
<dbReference type="Pfam" id="PF00583">
    <property type="entry name" value="Acetyltransf_1"/>
    <property type="match status" value="1"/>
</dbReference>